<dbReference type="STRING" id="1806994.A0A507BWZ0"/>
<dbReference type="PANTHER" id="PTHR11937">
    <property type="entry name" value="ACTIN"/>
    <property type="match status" value="1"/>
</dbReference>
<organism evidence="2 3">
    <name type="scientific">Synchytrium microbalum</name>
    <dbReference type="NCBI Taxonomy" id="1806994"/>
    <lineage>
        <taxon>Eukaryota</taxon>
        <taxon>Fungi</taxon>
        <taxon>Fungi incertae sedis</taxon>
        <taxon>Chytridiomycota</taxon>
        <taxon>Chytridiomycota incertae sedis</taxon>
        <taxon>Chytridiomycetes</taxon>
        <taxon>Synchytriales</taxon>
        <taxon>Synchytriaceae</taxon>
        <taxon>Synchytrium</taxon>
    </lineage>
</organism>
<keyword evidence="3" id="KW-1185">Reference proteome</keyword>
<gene>
    <name evidence="2" type="ORF">SmJEL517_g06093</name>
</gene>
<protein>
    <recommendedName>
        <fullName evidence="4">Actin</fullName>
    </recommendedName>
</protein>
<dbReference type="InterPro" id="IPR004000">
    <property type="entry name" value="Actin"/>
</dbReference>
<dbReference type="Gene3D" id="3.30.420.40">
    <property type="match status" value="2"/>
</dbReference>
<dbReference type="GeneID" id="42007316"/>
<evidence type="ECO:0008006" key="4">
    <source>
        <dbReference type="Google" id="ProtNLM"/>
    </source>
</evidence>
<proteinExistence type="inferred from homology"/>
<accession>A0A507BWZ0</accession>
<evidence type="ECO:0000256" key="1">
    <source>
        <dbReference type="RuleBase" id="RU000487"/>
    </source>
</evidence>
<name>A0A507BWZ0_9FUNG</name>
<dbReference type="AlphaFoldDB" id="A0A507BWZ0"/>
<dbReference type="EMBL" id="QEAO01000075">
    <property type="protein sequence ID" value="TPX30324.1"/>
    <property type="molecule type" value="Genomic_DNA"/>
</dbReference>
<dbReference type="InterPro" id="IPR043129">
    <property type="entry name" value="ATPase_NBD"/>
</dbReference>
<dbReference type="CDD" id="cd10207">
    <property type="entry name" value="ASKHA_NBD_Arp10"/>
    <property type="match status" value="1"/>
</dbReference>
<dbReference type="OrthoDB" id="337660at2759"/>
<dbReference type="Proteomes" id="UP000319731">
    <property type="component" value="Unassembled WGS sequence"/>
</dbReference>
<comment type="caution">
    <text evidence="2">The sequence shown here is derived from an EMBL/GenBank/DDBJ whole genome shotgun (WGS) entry which is preliminary data.</text>
</comment>
<dbReference type="SMART" id="SM00268">
    <property type="entry name" value="ACTIN"/>
    <property type="match status" value="1"/>
</dbReference>
<dbReference type="Pfam" id="PF00022">
    <property type="entry name" value="Actin"/>
    <property type="match status" value="1"/>
</dbReference>
<dbReference type="SUPFAM" id="SSF53067">
    <property type="entry name" value="Actin-like ATPase domain"/>
    <property type="match status" value="2"/>
</dbReference>
<evidence type="ECO:0000313" key="3">
    <source>
        <dbReference type="Proteomes" id="UP000319731"/>
    </source>
</evidence>
<reference evidence="2 3" key="1">
    <citation type="journal article" date="2019" name="Sci. Rep.">
        <title>Comparative genomics of chytrid fungi reveal insights into the obligate biotrophic and pathogenic lifestyle of Synchytrium endobioticum.</title>
        <authorList>
            <person name="van de Vossenberg B.T.L.H."/>
            <person name="Warris S."/>
            <person name="Nguyen H.D.T."/>
            <person name="van Gent-Pelzer M.P.E."/>
            <person name="Joly D.L."/>
            <person name="van de Geest H.C."/>
            <person name="Bonants P.J.M."/>
            <person name="Smith D.S."/>
            <person name="Levesque C.A."/>
            <person name="van der Lee T.A.J."/>
        </authorList>
    </citation>
    <scope>NUCLEOTIDE SEQUENCE [LARGE SCALE GENOMIC DNA]</scope>
    <source>
        <strain evidence="2 3">JEL517</strain>
    </source>
</reference>
<sequence length="402" mass="45175">MTMASLLSRRGTLYGLDDKIVLDIGSLYIKCGFSGESRPRSIVPTCIHPYANVLDGSRTVGELITLWNLEIQNDEIEHLEDRIADLLYRIYQRELLVDPRQRKVILCESALLPMPAKRAITRALFNVLQVPAVTFLSSSWSALISCGKQTGLVVDVGYHEATVQAVYDGRPILHSIKSIPHGGHALTARLADLIFSNTSDLIINNQPVELNPDSSYTICPLQMWEDLKARYLHVRPIGVSTTSIQDDWEQQKPVVYGYENIRVTFPSWVCESACEVLFEKDDDGMCVAGIMLDALMNCPSDTRTELLQNIVITGGTSCIHGFSYRLYHDLIRKMKESKRWKELEFESKVKFLKPVFPASVLPWVGASLVGSLKLPFVEVNRTEYVKDPVAMIPDWSLITQAA</sequence>
<dbReference type="RefSeq" id="XP_031022005.1">
    <property type="nucleotide sequence ID" value="XM_031172019.1"/>
</dbReference>
<dbReference type="Gene3D" id="3.90.640.10">
    <property type="entry name" value="Actin, Chain A, domain 4"/>
    <property type="match status" value="1"/>
</dbReference>
<evidence type="ECO:0000313" key="2">
    <source>
        <dbReference type="EMBL" id="TPX30324.1"/>
    </source>
</evidence>
<comment type="similarity">
    <text evidence="1">Belongs to the actin family.</text>
</comment>